<evidence type="ECO:0000256" key="5">
    <source>
        <dbReference type="ARBA" id="ARBA00022777"/>
    </source>
</evidence>
<dbReference type="PANTHER" id="PTHR43547">
    <property type="entry name" value="TWO-COMPONENT HISTIDINE KINASE"/>
    <property type="match status" value="1"/>
</dbReference>
<organism evidence="11 12">
    <name type="scientific">Caballeronia humi</name>
    <dbReference type="NCBI Taxonomy" id="326474"/>
    <lineage>
        <taxon>Bacteria</taxon>
        <taxon>Pseudomonadati</taxon>
        <taxon>Pseudomonadota</taxon>
        <taxon>Betaproteobacteria</taxon>
        <taxon>Burkholderiales</taxon>
        <taxon>Burkholderiaceae</taxon>
        <taxon>Caballeronia</taxon>
    </lineage>
</organism>
<keyword evidence="6" id="KW-0902">Two-component regulatory system</keyword>
<feature type="domain" description="Response regulatory" evidence="10">
    <location>
        <begin position="470"/>
        <end position="586"/>
    </location>
</feature>
<dbReference type="SMART" id="SM00448">
    <property type="entry name" value="REC"/>
    <property type="match status" value="1"/>
</dbReference>
<dbReference type="FunFam" id="1.10.287.130:FF:000001">
    <property type="entry name" value="Two-component sensor histidine kinase"/>
    <property type="match status" value="1"/>
</dbReference>
<dbReference type="InterPro" id="IPR003661">
    <property type="entry name" value="HisK_dim/P_dom"/>
</dbReference>
<dbReference type="Pfam" id="PF00512">
    <property type="entry name" value="HisKA"/>
    <property type="match status" value="1"/>
</dbReference>
<dbReference type="PROSITE" id="PS50109">
    <property type="entry name" value="HIS_KIN"/>
    <property type="match status" value="1"/>
</dbReference>
<dbReference type="PANTHER" id="PTHR43547:SF2">
    <property type="entry name" value="HYBRID SIGNAL TRANSDUCTION HISTIDINE KINASE C"/>
    <property type="match status" value="1"/>
</dbReference>
<comment type="caution">
    <text evidence="11">The sequence shown here is derived from an EMBL/GenBank/DDBJ whole genome shotgun (WGS) entry which is preliminary data.</text>
</comment>
<protein>
    <recommendedName>
        <fullName evidence="2">histidine kinase</fullName>
        <ecNumber evidence="2">2.7.13.3</ecNumber>
    </recommendedName>
</protein>
<dbReference type="SUPFAM" id="SSF52172">
    <property type="entry name" value="CheY-like"/>
    <property type="match status" value="1"/>
</dbReference>
<evidence type="ECO:0000259" key="10">
    <source>
        <dbReference type="PROSITE" id="PS50110"/>
    </source>
</evidence>
<dbReference type="InterPro" id="IPR005467">
    <property type="entry name" value="His_kinase_dom"/>
</dbReference>
<dbReference type="InterPro" id="IPR029016">
    <property type="entry name" value="GAF-like_dom_sf"/>
</dbReference>
<evidence type="ECO:0000256" key="2">
    <source>
        <dbReference type="ARBA" id="ARBA00012438"/>
    </source>
</evidence>
<evidence type="ECO:0000313" key="11">
    <source>
        <dbReference type="EMBL" id="SAL69069.1"/>
    </source>
</evidence>
<dbReference type="Gene3D" id="3.30.450.40">
    <property type="match status" value="1"/>
</dbReference>
<dbReference type="Proteomes" id="UP000054977">
    <property type="component" value="Unassembled WGS sequence"/>
</dbReference>
<reference evidence="11" key="1">
    <citation type="submission" date="2016-01" db="EMBL/GenBank/DDBJ databases">
        <authorList>
            <person name="Peeters C."/>
        </authorList>
    </citation>
    <scope>NUCLEOTIDE SEQUENCE [LARGE SCALE GENOMIC DNA]</scope>
    <source>
        <strain evidence="11">LMG 22934</strain>
    </source>
</reference>
<keyword evidence="4" id="KW-0808">Transferase</keyword>
<dbReference type="SUPFAM" id="SSF55781">
    <property type="entry name" value="GAF domain-like"/>
    <property type="match status" value="1"/>
</dbReference>
<dbReference type="Pfam" id="PF01590">
    <property type="entry name" value="GAF"/>
    <property type="match status" value="1"/>
</dbReference>
<dbReference type="CDD" id="cd00075">
    <property type="entry name" value="HATPase"/>
    <property type="match status" value="1"/>
</dbReference>
<evidence type="ECO:0000256" key="4">
    <source>
        <dbReference type="ARBA" id="ARBA00022679"/>
    </source>
</evidence>
<dbReference type="GO" id="GO:0000155">
    <property type="term" value="F:phosphorelay sensor kinase activity"/>
    <property type="evidence" value="ECO:0007669"/>
    <property type="project" value="InterPro"/>
</dbReference>
<keyword evidence="5 11" id="KW-0418">Kinase</keyword>
<dbReference type="PROSITE" id="PS50110">
    <property type="entry name" value="RESPONSE_REGULATORY"/>
    <property type="match status" value="1"/>
</dbReference>
<dbReference type="SMART" id="SM00388">
    <property type="entry name" value="HisKA"/>
    <property type="match status" value="1"/>
</dbReference>
<dbReference type="STRING" id="326474.AWB65_06787"/>
<name>A0A158JKV9_9BURK</name>
<proteinExistence type="predicted"/>
<keyword evidence="8" id="KW-0175">Coiled coil</keyword>
<evidence type="ECO:0000256" key="1">
    <source>
        <dbReference type="ARBA" id="ARBA00000085"/>
    </source>
</evidence>
<dbReference type="Gene3D" id="1.10.287.130">
    <property type="match status" value="1"/>
</dbReference>
<gene>
    <name evidence="11" type="ORF">AWB65_06787</name>
</gene>
<dbReference type="OrthoDB" id="9768069at2"/>
<dbReference type="Gene3D" id="3.30.565.10">
    <property type="entry name" value="Histidine kinase-like ATPase, C-terminal domain"/>
    <property type="match status" value="1"/>
</dbReference>
<dbReference type="CDD" id="cd17580">
    <property type="entry name" value="REC_2_DhkD-like"/>
    <property type="match status" value="1"/>
</dbReference>
<feature type="domain" description="Histidine kinase" evidence="9">
    <location>
        <begin position="222"/>
        <end position="450"/>
    </location>
</feature>
<dbReference type="EC" id="2.7.13.3" evidence="2"/>
<dbReference type="SUPFAM" id="SSF47384">
    <property type="entry name" value="Homodimeric domain of signal transducing histidine kinase"/>
    <property type="match status" value="1"/>
</dbReference>
<evidence type="ECO:0000256" key="6">
    <source>
        <dbReference type="ARBA" id="ARBA00023012"/>
    </source>
</evidence>
<feature type="coiled-coil region" evidence="8">
    <location>
        <begin position="202"/>
        <end position="268"/>
    </location>
</feature>
<dbReference type="InterPro" id="IPR036890">
    <property type="entry name" value="HATPase_C_sf"/>
</dbReference>
<dbReference type="InterPro" id="IPR003594">
    <property type="entry name" value="HATPase_dom"/>
</dbReference>
<dbReference type="InterPro" id="IPR036097">
    <property type="entry name" value="HisK_dim/P_sf"/>
</dbReference>
<dbReference type="SMART" id="SM00387">
    <property type="entry name" value="HATPase_c"/>
    <property type="match status" value="1"/>
</dbReference>
<dbReference type="InterPro" id="IPR004358">
    <property type="entry name" value="Sig_transdc_His_kin-like_C"/>
</dbReference>
<dbReference type="Pfam" id="PF02518">
    <property type="entry name" value="HATPase_c"/>
    <property type="match status" value="1"/>
</dbReference>
<comment type="catalytic activity">
    <reaction evidence="1">
        <text>ATP + protein L-histidine = ADP + protein N-phospho-L-histidine.</text>
        <dbReference type="EC" id="2.7.13.3"/>
    </reaction>
</comment>
<evidence type="ECO:0000313" key="12">
    <source>
        <dbReference type="Proteomes" id="UP000054977"/>
    </source>
</evidence>
<evidence type="ECO:0000256" key="8">
    <source>
        <dbReference type="SAM" id="Coils"/>
    </source>
</evidence>
<dbReference type="InterPro" id="IPR011006">
    <property type="entry name" value="CheY-like_superfamily"/>
</dbReference>
<dbReference type="InterPro" id="IPR001789">
    <property type="entry name" value="Sig_transdc_resp-reg_receiver"/>
</dbReference>
<evidence type="ECO:0000259" key="9">
    <source>
        <dbReference type="PROSITE" id="PS50109"/>
    </source>
</evidence>
<dbReference type="Pfam" id="PF00072">
    <property type="entry name" value="Response_reg"/>
    <property type="match status" value="1"/>
</dbReference>
<dbReference type="Gene3D" id="3.40.50.2300">
    <property type="match status" value="1"/>
</dbReference>
<dbReference type="InterPro" id="IPR003018">
    <property type="entry name" value="GAF"/>
</dbReference>
<keyword evidence="3 7" id="KW-0597">Phosphoprotein</keyword>
<accession>A0A158JKV9</accession>
<dbReference type="PRINTS" id="PR00344">
    <property type="entry name" value="BCTRLSENSOR"/>
</dbReference>
<evidence type="ECO:0000256" key="7">
    <source>
        <dbReference type="PROSITE-ProRule" id="PRU00169"/>
    </source>
</evidence>
<dbReference type="EMBL" id="FCNW02000125">
    <property type="protein sequence ID" value="SAL69069.1"/>
    <property type="molecule type" value="Genomic_DNA"/>
</dbReference>
<dbReference type="AlphaFoldDB" id="A0A158JKV9"/>
<keyword evidence="12" id="KW-1185">Reference proteome</keyword>
<dbReference type="SUPFAM" id="SSF55874">
    <property type="entry name" value="ATPase domain of HSP90 chaperone/DNA topoisomerase II/histidine kinase"/>
    <property type="match status" value="1"/>
</dbReference>
<dbReference type="CDD" id="cd00082">
    <property type="entry name" value="HisKA"/>
    <property type="match status" value="1"/>
</dbReference>
<evidence type="ECO:0000256" key="3">
    <source>
        <dbReference type="ARBA" id="ARBA00022553"/>
    </source>
</evidence>
<sequence length="598" mass="64002">MTIPKPDSIRQTHRQSLITSELYSRPSRHPDYEAEAKVLGKLAHALATSDAEMFGTLAREAARLCRADSAGISVLESPPDRPASFRWAALAGQAVPFLNTHRPFDDSLCGVTLAMGKPELFGTPQRFFPSIEMLSPPVVEALLVPIPVRDDAWGAIWVMSQRPEVRFDAEDLRLLTSLADFTGATMHVARMKALAESRAIQAETAQSALREAEARKDEFIATLSHELRSPIAPIDSAIKCLGRLELQSQQAEQALGIAERQLHRLQRLVDDLFDASRIRQGKVTVRPENSLLADILNDAVAAVRPQMEARKHTLKVTAPSDAVLVYVDSGRITQVLVNVLSNAAKYSPDGSQIALTAAVDVPADPSGTSTEPTLSMTVADEGYGISAPALPHIFDIFTQRGSRSPSTEAGLGIGLALVKYLVEAHSGTVAVQSGESSSGTTVTICLPLSRGPDLSGTQPHGMAPCAAPCRVLVVDDDRDTVESLALLLGLDAHVVYTATSADEALAALDGFTPDVAFIDVNMPHVDGFTLAAELRTRPALKHLKLVALTGDVSENDRVAALAAGFDRHMAKPVDIQALTSILATVGETPLKKQDFGPQ</sequence>
<feature type="modified residue" description="4-aspartylphosphate" evidence="7">
    <location>
        <position position="519"/>
    </location>
</feature>